<evidence type="ECO:0000256" key="1">
    <source>
        <dbReference type="ARBA" id="ARBA00022617"/>
    </source>
</evidence>
<feature type="compositionally biased region" description="Basic and acidic residues" evidence="4">
    <location>
        <begin position="95"/>
        <end position="104"/>
    </location>
</feature>
<sequence>QGSQSAHTSDDFSIESNSAIPEIRVTSAKRTSITSAVRFTRTFSSDSVDSLGQIYRIGRRSRSLMKEQEEETTFSNDSLMPTVSSCPPLRTVGRSRTEPGKGDEPCQSDPVRSTKASLECDLKRVTLESPESGMPTLNEVIGLTPYQQKLLTQSWPNIYSNGPNGAFASNIYYNLCNRNAKAKALMQKADTAAVFAQSDVDCSKMHTRLTLELIDNVVKNLDQSPDRFIDYLLEVGHCHRHLKAEGLGQAAWDDLGDALLDSARKFDLVRKHKELRRAWLALVAFLID</sequence>
<dbReference type="GO" id="GO:0020037">
    <property type="term" value="F:heme binding"/>
    <property type="evidence" value="ECO:0007669"/>
    <property type="project" value="InterPro"/>
</dbReference>
<evidence type="ECO:0000313" key="7">
    <source>
        <dbReference type="WBParaSite" id="PgR057_g022_t01"/>
    </source>
</evidence>
<dbReference type="PANTHER" id="PTHR46458:SF16">
    <property type="entry name" value="GLOBIN DOMAIN-CONTAINING PROTEIN-RELATED"/>
    <property type="match status" value="1"/>
</dbReference>
<evidence type="ECO:0000256" key="2">
    <source>
        <dbReference type="ARBA" id="ARBA00022723"/>
    </source>
</evidence>
<evidence type="ECO:0000256" key="3">
    <source>
        <dbReference type="ARBA" id="ARBA00023004"/>
    </source>
</evidence>
<evidence type="ECO:0000256" key="4">
    <source>
        <dbReference type="SAM" id="MobiDB-lite"/>
    </source>
</evidence>
<feature type="region of interest" description="Disordered" evidence="4">
    <location>
        <begin position="1"/>
        <end position="21"/>
    </location>
</feature>
<dbReference type="GO" id="GO:0019825">
    <property type="term" value="F:oxygen binding"/>
    <property type="evidence" value="ECO:0007669"/>
    <property type="project" value="InterPro"/>
</dbReference>
<dbReference type="PANTHER" id="PTHR46458">
    <property type="entry name" value="BLR2807 PROTEIN"/>
    <property type="match status" value="1"/>
</dbReference>
<keyword evidence="2" id="KW-0479">Metal-binding</keyword>
<dbReference type="CDD" id="cd01040">
    <property type="entry name" value="Mb-like"/>
    <property type="match status" value="1"/>
</dbReference>
<dbReference type="SUPFAM" id="SSF46458">
    <property type="entry name" value="Globin-like"/>
    <property type="match status" value="1"/>
</dbReference>
<proteinExistence type="predicted"/>
<name>A0A915BT33_PARUN</name>
<dbReference type="InterPro" id="IPR000971">
    <property type="entry name" value="Globin"/>
</dbReference>
<dbReference type="GO" id="GO:0046872">
    <property type="term" value="F:metal ion binding"/>
    <property type="evidence" value="ECO:0007669"/>
    <property type="project" value="UniProtKB-KW"/>
</dbReference>
<reference evidence="7" key="1">
    <citation type="submission" date="2022-11" db="UniProtKB">
        <authorList>
            <consortium name="WormBaseParasite"/>
        </authorList>
    </citation>
    <scope>IDENTIFICATION</scope>
</reference>
<feature type="region of interest" description="Disordered" evidence="4">
    <location>
        <begin position="72"/>
        <end position="113"/>
    </location>
</feature>
<feature type="compositionally biased region" description="Polar residues" evidence="4">
    <location>
        <begin position="73"/>
        <end position="85"/>
    </location>
</feature>
<dbReference type="InterPro" id="IPR012292">
    <property type="entry name" value="Globin/Proto"/>
</dbReference>
<keyword evidence="1" id="KW-0349">Heme</keyword>
<dbReference type="PROSITE" id="PS01033">
    <property type="entry name" value="GLOBIN"/>
    <property type="match status" value="1"/>
</dbReference>
<dbReference type="InterPro" id="IPR044399">
    <property type="entry name" value="Mb-like_M"/>
</dbReference>
<dbReference type="WBParaSite" id="PgR057_g022_t01">
    <property type="protein sequence ID" value="PgR057_g022_t01"/>
    <property type="gene ID" value="PgR057_g022"/>
</dbReference>
<protein>
    <submittedName>
        <fullName evidence="7">Globin family profile domain-containing protein</fullName>
    </submittedName>
</protein>
<keyword evidence="6" id="KW-1185">Reference proteome</keyword>
<keyword evidence="3" id="KW-0408">Iron</keyword>
<accession>A0A915BT33</accession>
<dbReference type="AlphaFoldDB" id="A0A915BT33"/>
<dbReference type="InterPro" id="IPR009050">
    <property type="entry name" value="Globin-like_sf"/>
</dbReference>
<evidence type="ECO:0000259" key="5">
    <source>
        <dbReference type="PROSITE" id="PS01033"/>
    </source>
</evidence>
<dbReference type="Proteomes" id="UP000887569">
    <property type="component" value="Unplaced"/>
</dbReference>
<dbReference type="Gene3D" id="1.10.490.10">
    <property type="entry name" value="Globins"/>
    <property type="match status" value="1"/>
</dbReference>
<evidence type="ECO:0000313" key="6">
    <source>
        <dbReference type="Proteomes" id="UP000887569"/>
    </source>
</evidence>
<feature type="domain" description="Globin" evidence="5">
    <location>
        <begin position="142"/>
        <end position="288"/>
    </location>
</feature>
<organism evidence="6 7">
    <name type="scientific">Parascaris univalens</name>
    <name type="common">Nematode worm</name>
    <dbReference type="NCBI Taxonomy" id="6257"/>
    <lineage>
        <taxon>Eukaryota</taxon>
        <taxon>Metazoa</taxon>
        <taxon>Ecdysozoa</taxon>
        <taxon>Nematoda</taxon>
        <taxon>Chromadorea</taxon>
        <taxon>Rhabditida</taxon>
        <taxon>Spirurina</taxon>
        <taxon>Ascaridomorpha</taxon>
        <taxon>Ascaridoidea</taxon>
        <taxon>Ascarididae</taxon>
        <taxon>Parascaris</taxon>
    </lineage>
</organism>
<dbReference type="InterPro" id="IPR050532">
    <property type="entry name" value="Globin-like_OT"/>
</dbReference>